<reference evidence="2 3" key="1">
    <citation type="submission" date="2019-01" db="EMBL/GenBank/DDBJ databases">
        <title>Lacibacter sp. strain TTM-7.</title>
        <authorList>
            <person name="Chen W.-M."/>
        </authorList>
    </citation>
    <scope>NUCLEOTIDE SEQUENCE [LARGE SCALE GENOMIC DNA]</scope>
    <source>
        <strain evidence="2 3">TTM-7</strain>
    </source>
</reference>
<organism evidence="2 3">
    <name type="scientific">Lacibacter luteus</name>
    <dbReference type="NCBI Taxonomy" id="2508719"/>
    <lineage>
        <taxon>Bacteria</taxon>
        <taxon>Pseudomonadati</taxon>
        <taxon>Bacteroidota</taxon>
        <taxon>Chitinophagia</taxon>
        <taxon>Chitinophagales</taxon>
        <taxon>Chitinophagaceae</taxon>
        <taxon>Lacibacter</taxon>
    </lineage>
</organism>
<dbReference type="Gene3D" id="1.20.120.520">
    <property type="entry name" value="nmb1532 protein domain like"/>
    <property type="match status" value="1"/>
</dbReference>
<evidence type="ECO:0000259" key="1">
    <source>
        <dbReference type="Pfam" id="PF01814"/>
    </source>
</evidence>
<dbReference type="OrthoDB" id="5654170at2"/>
<comment type="caution">
    <text evidence="2">The sequence shown here is derived from an EMBL/GenBank/DDBJ whole genome shotgun (WGS) entry which is preliminary data.</text>
</comment>
<keyword evidence="3" id="KW-1185">Reference proteome</keyword>
<dbReference type="Pfam" id="PF01814">
    <property type="entry name" value="Hemerythrin"/>
    <property type="match status" value="1"/>
</dbReference>
<evidence type="ECO:0000313" key="2">
    <source>
        <dbReference type="EMBL" id="RXK60600.1"/>
    </source>
</evidence>
<proteinExistence type="predicted"/>
<feature type="domain" description="Hemerythrin-like" evidence="1">
    <location>
        <begin position="4"/>
        <end position="136"/>
    </location>
</feature>
<dbReference type="InterPro" id="IPR012312">
    <property type="entry name" value="Hemerythrin-like"/>
</dbReference>
<dbReference type="RefSeq" id="WP_129130561.1">
    <property type="nucleotide sequence ID" value="NZ_SDHW01000002.1"/>
</dbReference>
<sequence length="227" mass="25801">MQRYNIFYQVHKGLRALLYNTMMKLQQTDFTNEKDAAAVTAQVATVLQLFDAHAHTEDNFVLPEITAFEPSVVALFENEHVLDLKLSTGLSDMLKAFSLCQSDEAKQDIGRKLEHAVAAFMNFNLAHMAKEEDVLNTILWRYYTDEQLHQVTLRILAHVDPALMPIYNKWMMHGLSNSEIKQWLLQVKNNAPDFVFRSMMDLAAAELPVSRLSVIQAELSEGAMLAA</sequence>
<dbReference type="EMBL" id="SDHW01000002">
    <property type="protein sequence ID" value="RXK60600.1"/>
    <property type="molecule type" value="Genomic_DNA"/>
</dbReference>
<protein>
    <recommendedName>
        <fullName evidence="1">Hemerythrin-like domain-containing protein</fullName>
    </recommendedName>
</protein>
<dbReference type="AlphaFoldDB" id="A0A4Q1CIY7"/>
<accession>A0A4Q1CIY7</accession>
<name>A0A4Q1CIY7_9BACT</name>
<dbReference type="Proteomes" id="UP000290204">
    <property type="component" value="Unassembled WGS sequence"/>
</dbReference>
<gene>
    <name evidence="2" type="ORF">ESA94_09040</name>
</gene>
<evidence type="ECO:0000313" key="3">
    <source>
        <dbReference type="Proteomes" id="UP000290204"/>
    </source>
</evidence>